<dbReference type="Gene3D" id="1.10.486.10">
    <property type="entry name" value="PCRA, domain 4"/>
    <property type="match status" value="1"/>
</dbReference>
<evidence type="ECO:0000313" key="13">
    <source>
        <dbReference type="EMBL" id="RAL23699.1"/>
    </source>
</evidence>
<dbReference type="InterPro" id="IPR014017">
    <property type="entry name" value="DNA_helicase_UvrD-like_C"/>
</dbReference>
<comment type="caution">
    <text evidence="13">The sequence shown here is derived from an EMBL/GenBank/DDBJ whole genome shotgun (WGS) entry which is preliminary data.</text>
</comment>
<organism evidence="13 14">
    <name type="scientific">Lujinxingia litoralis</name>
    <dbReference type="NCBI Taxonomy" id="2211119"/>
    <lineage>
        <taxon>Bacteria</taxon>
        <taxon>Deltaproteobacteria</taxon>
        <taxon>Bradymonadales</taxon>
        <taxon>Lujinxingiaceae</taxon>
        <taxon>Lujinxingia</taxon>
    </lineage>
</organism>
<dbReference type="SUPFAM" id="SSF52540">
    <property type="entry name" value="P-loop containing nucleoside triphosphate hydrolases"/>
    <property type="match status" value="1"/>
</dbReference>
<evidence type="ECO:0000256" key="3">
    <source>
        <dbReference type="ARBA" id="ARBA00022801"/>
    </source>
</evidence>
<dbReference type="EMBL" id="QHKO01000002">
    <property type="protein sequence ID" value="RAL23699.1"/>
    <property type="molecule type" value="Genomic_DNA"/>
</dbReference>
<evidence type="ECO:0000256" key="6">
    <source>
        <dbReference type="ARBA" id="ARBA00023235"/>
    </source>
</evidence>
<dbReference type="CDD" id="cd17932">
    <property type="entry name" value="DEXQc_UvrD"/>
    <property type="match status" value="1"/>
</dbReference>
<evidence type="ECO:0000259" key="11">
    <source>
        <dbReference type="PROSITE" id="PS51198"/>
    </source>
</evidence>
<dbReference type="InterPro" id="IPR027417">
    <property type="entry name" value="P-loop_NTPase"/>
</dbReference>
<comment type="catalytic activity">
    <reaction evidence="9">
        <text>ATP + H2O = ADP + phosphate + H(+)</text>
        <dbReference type="Rhea" id="RHEA:13065"/>
        <dbReference type="ChEBI" id="CHEBI:15377"/>
        <dbReference type="ChEBI" id="CHEBI:15378"/>
        <dbReference type="ChEBI" id="CHEBI:30616"/>
        <dbReference type="ChEBI" id="CHEBI:43474"/>
        <dbReference type="ChEBI" id="CHEBI:456216"/>
        <dbReference type="EC" id="5.6.2.4"/>
    </reaction>
</comment>
<comment type="similarity">
    <text evidence="1">Belongs to the helicase family. UvrD subfamily.</text>
</comment>
<proteinExistence type="inferred from homology"/>
<dbReference type="Gene3D" id="3.40.50.300">
    <property type="entry name" value="P-loop containing nucleotide triphosphate hydrolases"/>
    <property type="match status" value="2"/>
</dbReference>
<keyword evidence="2 10" id="KW-0547">Nucleotide-binding</keyword>
<protein>
    <recommendedName>
        <fullName evidence="8">DNA 3'-5' helicase</fullName>
        <ecNumber evidence="8">5.6.2.4</ecNumber>
    </recommendedName>
</protein>
<feature type="binding site" evidence="10">
    <location>
        <begin position="27"/>
        <end position="34"/>
    </location>
    <ligand>
        <name>ATP</name>
        <dbReference type="ChEBI" id="CHEBI:30616"/>
    </ligand>
</feature>
<reference evidence="13 14" key="1">
    <citation type="submission" date="2018-05" db="EMBL/GenBank/DDBJ databases">
        <title>Lujinxingia marina gen. nov. sp. nov., a new facultative anaerobic member of the class Deltaproteobacteria, and proposal of Lujinxingaceae fam. nov.</title>
        <authorList>
            <person name="Li C.-M."/>
        </authorList>
    </citation>
    <scope>NUCLEOTIDE SEQUENCE [LARGE SCALE GENOMIC DNA]</scope>
    <source>
        <strain evidence="13 14">B210</strain>
    </source>
</reference>
<dbReference type="GO" id="GO:0005524">
    <property type="term" value="F:ATP binding"/>
    <property type="evidence" value="ECO:0007669"/>
    <property type="project" value="UniProtKB-UniRule"/>
</dbReference>
<evidence type="ECO:0000256" key="5">
    <source>
        <dbReference type="ARBA" id="ARBA00022840"/>
    </source>
</evidence>
<evidence type="ECO:0000256" key="2">
    <source>
        <dbReference type="ARBA" id="ARBA00022741"/>
    </source>
</evidence>
<dbReference type="PROSITE" id="PS51198">
    <property type="entry name" value="UVRD_HELICASE_ATP_BIND"/>
    <property type="match status" value="1"/>
</dbReference>
<evidence type="ECO:0000313" key="14">
    <source>
        <dbReference type="Proteomes" id="UP000249169"/>
    </source>
</evidence>
<dbReference type="GO" id="GO:0016887">
    <property type="term" value="F:ATP hydrolysis activity"/>
    <property type="evidence" value="ECO:0007669"/>
    <property type="project" value="RHEA"/>
</dbReference>
<evidence type="ECO:0000256" key="4">
    <source>
        <dbReference type="ARBA" id="ARBA00022806"/>
    </source>
</evidence>
<evidence type="ECO:0000256" key="9">
    <source>
        <dbReference type="ARBA" id="ARBA00048988"/>
    </source>
</evidence>
<name>A0A328CB48_9DELT</name>
<dbReference type="Gene3D" id="1.10.10.160">
    <property type="match status" value="1"/>
</dbReference>
<accession>A0A328CB48</accession>
<evidence type="ECO:0000256" key="1">
    <source>
        <dbReference type="ARBA" id="ARBA00009922"/>
    </source>
</evidence>
<keyword evidence="4 10" id="KW-0347">Helicase</keyword>
<evidence type="ECO:0000256" key="7">
    <source>
        <dbReference type="ARBA" id="ARBA00034617"/>
    </source>
</evidence>
<dbReference type="PANTHER" id="PTHR11070">
    <property type="entry name" value="UVRD / RECB / PCRA DNA HELICASE FAMILY MEMBER"/>
    <property type="match status" value="1"/>
</dbReference>
<keyword evidence="6" id="KW-0413">Isomerase</keyword>
<dbReference type="Pfam" id="PF13361">
    <property type="entry name" value="UvrD_C"/>
    <property type="match status" value="1"/>
</dbReference>
<dbReference type="InterPro" id="IPR014016">
    <property type="entry name" value="UvrD-like_ATP-bd"/>
</dbReference>
<dbReference type="Pfam" id="PF00580">
    <property type="entry name" value="UvrD-helicase"/>
    <property type="match status" value="1"/>
</dbReference>
<evidence type="ECO:0000259" key="12">
    <source>
        <dbReference type="PROSITE" id="PS51217"/>
    </source>
</evidence>
<dbReference type="GO" id="GO:0005829">
    <property type="term" value="C:cytosol"/>
    <property type="evidence" value="ECO:0007669"/>
    <property type="project" value="TreeGrafter"/>
</dbReference>
<dbReference type="PROSITE" id="PS51217">
    <property type="entry name" value="UVRD_HELICASE_CTER"/>
    <property type="match status" value="1"/>
</dbReference>
<comment type="catalytic activity">
    <reaction evidence="7">
        <text>Couples ATP hydrolysis with the unwinding of duplex DNA by translocating in the 3'-5' direction.</text>
        <dbReference type="EC" id="5.6.2.4"/>
    </reaction>
</comment>
<dbReference type="GO" id="GO:0043138">
    <property type="term" value="F:3'-5' DNA helicase activity"/>
    <property type="evidence" value="ECO:0007669"/>
    <property type="project" value="UniProtKB-EC"/>
</dbReference>
<feature type="domain" description="UvrD-like helicase C-terminal" evidence="12">
    <location>
        <begin position="285"/>
        <end position="571"/>
    </location>
</feature>
<dbReference type="InterPro" id="IPR000212">
    <property type="entry name" value="DNA_helicase_UvrD/REP"/>
</dbReference>
<dbReference type="CDD" id="cd18807">
    <property type="entry name" value="SF1_C_UvrD"/>
    <property type="match status" value="1"/>
</dbReference>
<dbReference type="OrthoDB" id="9810135at2"/>
<keyword evidence="5 10" id="KW-0067">ATP-binding</keyword>
<evidence type="ECO:0000256" key="8">
    <source>
        <dbReference type="ARBA" id="ARBA00034808"/>
    </source>
</evidence>
<dbReference type="RefSeq" id="WP_111728957.1">
    <property type="nucleotide sequence ID" value="NZ_QHKO01000002.1"/>
</dbReference>
<keyword evidence="3 10" id="KW-0378">Hydrolase</keyword>
<feature type="domain" description="UvrD-like helicase ATP-binding" evidence="11">
    <location>
        <begin position="6"/>
        <end position="284"/>
    </location>
</feature>
<evidence type="ECO:0000256" key="10">
    <source>
        <dbReference type="PROSITE-ProRule" id="PRU00560"/>
    </source>
</evidence>
<dbReference type="GO" id="GO:0000725">
    <property type="term" value="P:recombinational repair"/>
    <property type="evidence" value="ECO:0007669"/>
    <property type="project" value="TreeGrafter"/>
</dbReference>
<dbReference type="EC" id="5.6.2.4" evidence="8"/>
<gene>
    <name evidence="13" type="ORF">DL240_05950</name>
</gene>
<dbReference type="Proteomes" id="UP000249169">
    <property type="component" value="Unassembled WGS sequence"/>
</dbReference>
<dbReference type="InterPro" id="IPR013986">
    <property type="entry name" value="DExx_box_DNA_helicase_dom_sf"/>
</dbReference>
<dbReference type="GO" id="GO:0003677">
    <property type="term" value="F:DNA binding"/>
    <property type="evidence" value="ECO:0007669"/>
    <property type="project" value="InterPro"/>
</dbReference>
<dbReference type="PANTHER" id="PTHR11070:SF64">
    <property type="entry name" value="ATP-DEPENDENT DNA HELICASE REP"/>
    <property type="match status" value="1"/>
</dbReference>
<keyword evidence="14" id="KW-1185">Reference proteome</keyword>
<sequence>MDLQLHLLNPQQRQAVEHIGGPLLILAGAGSGKTRVIIHRIGYLLQQGIAPGHILAVSFTNKAAQEMQERVSHLVGPGAREIYLSTFHSLGADILRQDIDVIGYKKPFSILDQGDQLAVVKDAMTELQLDPKMVDPRNVLALISRAKMAFSDPEEVEELRTNPLLPFAQRIFHRYQSALRGLNAVDFDDLICLPVRVFQADEATRLKWSERFRFVMVDEYQDTNHTQLLFLDELVRDHQNIVVVGDDDQSIYGFRGAVAENILEFEHQFNKCRVIKLEQNYRSTNTILKAANELIANNSVRKEKALWSANGDGEPILYVECANEREEAEYVAAEIERLKLNLGLEYDDFAILYRVNPQARLFEEALRAYRIPYTLVGGTEFFDRKEVKDFLGYLKASLNPNDEISLRRIVNVPPRGIGPTLLERISDLAHDQEWSFSETLEKVAAEPDLVHGIGPTSASHLSELVQMLKSYRARFREAERQGDSLTEVGRAFLKRTKLIEHLRNIEKNPKIARRRVDNVEDLLSSIATFEEREGGTLEGYLNRISLDRTYDNGDEDAARGVKMMTLHSSKGLEFKVVFFVGIEEGYMPHERSKESEDGIAEERRLAYVGLTRAKEVLYLTSAAERTRFGQKEEREPSRFLDEIPLKLLRTIRAGGSRSLTEKRDEQNLRYLAALKSAIFESD</sequence>
<dbReference type="AlphaFoldDB" id="A0A328CB48"/>